<keyword evidence="5 6" id="KW-0482">Metalloprotease</keyword>
<keyword evidence="3 6" id="KW-0378">Hydrolase</keyword>
<dbReference type="PANTHER" id="PTHR11804">
    <property type="entry name" value="PROTEASE M3 THIMET OLIGOPEPTIDASE-RELATED"/>
    <property type="match status" value="1"/>
</dbReference>
<protein>
    <recommendedName>
        <fullName evidence="7">Peptidase M3A/M3B catalytic domain-containing protein</fullName>
    </recommendedName>
</protein>
<dbReference type="EMBL" id="OX465077">
    <property type="protein sequence ID" value="CAI9267870.1"/>
    <property type="molecule type" value="Genomic_DNA"/>
</dbReference>
<dbReference type="GO" id="GO:0006508">
    <property type="term" value="P:proteolysis"/>
    <property type="evidence" value="ECO:0007669"/>
    <property type="project" value="UniProtKB-KW"/>
</dbReference>
<dbReference type="Pfam" id="PF01432">
    <property type="entry name" value="Peptidase_M3"/>
    <property type="match status" value="1"/>
</dbReference>
<dbReference type="InterPro" id="IPR001567">
    <property type="entry name" value="Pept_M3A_M3B_dom"/>
</dbReference>
<dbReference type="InterPro" id="IPR045090">
    <property type="entry name" value="Pept_M3A_M3B"/>
</dbReference>
<evidence type="ECO:0000256" key="3">
    <source>
        <dbReference type="ARBA" id="ARBA00022801"/>
    </source>
</evidence>
<comment type="similarity">
    <text evidence="6">Belongs to the peptidase M3 family.</text>
</comment>
<dbReference type="GO" id="GO:0046872">
    <property type="term" value="F:metal ion binding"/>
    <property type="evidence" value="ECO:0007669"/>
    <property type="project" value="UniProtKB-UniRule"/>
</dbReference>
<feature type="domain" description="Peptidase M3A/M3B catalytic" evidence="7">
    <location>
        <begin position="6"/>
        <end position="104"/>
    </location>
</feature>
<keyword evidence="2 6" id="KW-0479">Metal-binding</keyword>
<evidence type="ECO:0000256" key="4">
    <source>
        <dbReference type="ARBA" id="ARBA00022833"/>
    </source>
</evidence>
<proteinExistence type="inferred from homology"/>
<gene>
    <name evidence="8" type="ORF">LSALG_LOCUS8327</name>
</gene>
<organism evidence="8 9">
    <name type="scientific">Lactuca saligna</name>
    <name type="common">Willowleaf lettuce</name>
    <dbReference type="NCBI Taxonomy" id="75948"/>
    <lineage>
        <taxon>Eukaryota</taxon>
        <taxon>Viridiplantae</taxon>
        <taxon>Streptophyta</taxon>
        <taxon>Embryophyta</taxon>
        <taxon>Tracheophyta</taxon>
        <taxon>Spermatophyta</taxon>
        <taxon>Magnoliopsida</taxon>
        <taxon>eudicotyledons</taxon>
        <taxon>Gunneridae</taxon>
        <taxon>Pentapetalae</taxon>
        <taxon>asterids</taxon>
        <taxon>campanulids</taxon>
        <taxon>Asterales</taxon>
        <taxon>Asteraceae</taxon>
        <taxon>Cichorioideae</taxon>
        <taxon>Cichorieae</taxon>
        <taxon>Lactucinae</taxon>
        <taxon>Lactuca</taxon>
    </lineage>
</organism>
<evidence type="ECO:0000259" key="7">
    <source>
        <dbReference type="Pfam" id="PF01432"/>
    </source>
</evidence>
<comment type="cofactor">
    <cofactor evidence="6">
        <name>Zn(2+)</name>
        <dbReference type="ChEBI" id="CHEBI:29105"/>
    </cofactor>
    <text evidence="6">Binds 1 zinc ion.</text>
</comment>
<evidence type="ECO:0000256" key="2">
    <source>
        <dbReference type="ARBA" id="ARBA00022723"/>
    </source>
</evidence>
<keyword evidence="9" id="KW-1185">Reference proteome</keyword>
<dbReference type="Proteomes" id="UP001177003">
    <property type="component" value="Chromosome 1"/>
</dbReference>
<dbReference type="AlphaFoldDB" id="A0AA35Y7C7"/>
<name>A0AA35Y7C7_LACSI</name>
<evidence type="ECO:0000256" key="5">
    <source>
        <dbReference type="ARBA" id="ARBA00023049"/>
    </source>
</evidence>
<dbReference type="Gene3D" id="1.10.1370.40">
    <property type="match status" value="1"/>
</dbReference>
<dbReference type="GO" id="GO:0006518">
    <property type="term" value="P:peptide metabolic process"/>
    <property type="evidence" value="ECO:0007669"/>
    <property type="project" value="TreeGrafter"/>
</dbReference>
<accession>A0AA35Y7C7</accession>
<reference evidence="8" key="1">
    <citation type="submission" date="2023-04" db="EMBL/GenBank/DDBJ databases">
        <authorList>
            <person name="Vijverberg K."/>
            <person name="Xiong W."/>
            <person name="Schranz E."/>
        </authorList>
    </citation>
    <scope>NUCLEOTIDE SEQUENCE</scope>
</reference>
<evidence type="ECO:0000256" key="1">
    <source>
        <dbReference type="ARBA" id="ARBA00022670"/>
    </source>
</evidence>
<evidence type="ECO:0000313" key="9">
    <source>
        <dbReference type="Proteomes" id="UP001177003"/>
    </source>
</evidence>
<dbReference type="PANTHER" id="PTHR11804:SF79">
    <property type="entry name" value="MITOCHONDRIAL INTERMEDIATE PEPTIDASE"/>
    <property type="match status" value="1"/>
</dbReference>
<keyword evidence="1 6" id="KW-0645">Protease</keyword>
<evidence type="ECO:0000256" key="6">
    <source>
        <dbReference type="RuleBase" id="RU003435"/>
    </source>
</evidence>
<sequence length="134" mass="15456">MSCIMVYALVCNFSKPHNSSVVRLNHSDVDTLVHEFGHALHYFLSGTDYQHFSSTKVAFDMAETPSKLFEYYGWDYKVLKKFARHYSTGNSILEKLVESMMGARRMVFCNGIAVTCRIWISHIIFFPSNETLQI</sequence>
<keyword evidence="4 6" id="KW-0862">Zinc</keyword>
<dbReference type="GO" id="GO:0004222">
    <property type="term" value="F:metalloendopeptidase activity"/>
    <property type="evidence" value="ECO:0007669"/>
    <property type="project" value="InterPro"/>
</dbReference>
<dbReference type="SUPFAM" id="SSF55486">
    <property type="entry name" value="Metalloproteases ('zincins'), catalytic domain"/>
    <property type="match status" value="1"/>
</dbReference>
<evidence type="ECO:0000313" key="8">
    <source>
        <dbReference type="EMBL" id="CAI9267870.1"/>
    </source>
</evidence>